<proteinExistence type="predicted"/>
<feature type="transmembrane region" description="Helical" evidence="1">
    <location>
        <begin position="30"/>
        <end position="47"/>
    </location>
</feature>
<reference evidence="2 3" key="1">
    <citation type="submission" date="2019-09" db="EMBL/GenBank/DDBJ databases">
        <title>Parvibaculum sedimenti sp. nov., isolated from sediment.</title>
        <authorList>
            <person name="Wang Y."/>
        </authorList>
    </citation>
    <scope>NUCLEOTIDE SEQUENCE [LARGE SCALE GENOMIC DNA]</scope>
    <source>
        <strain evidence="2 3">HXT-9</strain>
    </source>
</reference>
<evidence type="ECO:0000313" key="2">
    <source>
        <dbReference type="EMBL" id="KAB7739207.1"/>
    </source>
</evidence>
<keyword evidence="1" id="KW-1133">Transmembrane helix</keyword>
<name>A0A6N6VEY0_9HYPH</name>
<evidence type="ECO:0000256" key="1">
    <source>
        <dbReference type="SAM" id="Phobius"/>
    </source>
</evidence>
<organism evidence="2 3">
    <name type="scientific">Parvibaculum sedimenti</name>
    <dbReference type="NCBI Taxonomy" id="2608632"/>
    <lineage>
        <taxon>Bacteria</taxon>
        <taxon>Pseudomonadati</taxon>
        <taxon>Pseudomonadota</taxon>
        <taxon>Alphaproteobacteria</taxon>
        <taxon>Hyphomicrobiales</taxon>
        <taxon>Parvibaculaceae</taxon>
        <taxon>Parvibaculum</taxon>
    </lineage>
</organism>
<evidence type="ECO:0000313" key="3">
    <source>
        <dbReference type="Proteomes" id="UP000468901"/>
    </source>
</evidence>
<dbReference type="Proteomes" id="UP000468901">
    <property type="component" value="Unassembled WGS sequence"/>
</dbReference>
<keyword evidence="1" id="KW-0472">Membrane</keyword>
<gene>
    <name evidence="2" type="ORF">F2P47_13385</name>
</gene>
<sequence length="86" mass="9272">MRSFKITFAFLLLLASVAIAGLTYIQSHIAGISTGILLVIVNAAYAFDHRHALFGIEGPDSPERSSVQTVALRHGHIVAMRHDGDS</sequence>
<dbReference type="RefSeq" id="WP_152216879.1">
    <property type="nucleotide sequence ID" value="NZ_JBAQYD010000390.1"/>
</dbReference>
<dbReference type="AlphaFoldDB" id="A0A6N6VEY0"/>
<keyword evidence="1" id="KW-0812">Transmembrane</keyword>
<comment type="caution">
    <text evidence="2">The sequence shown here is derived from an EMBL/GenBank/DDBJ whole genome shotgun (WGS) entry which is preliminary data.</text>
</comment>
<dbReference type="EMBL" id="WESC01000012">
    <property type="protein sequence ID" value="KAB7739207.1"/>
    <property type="molecule type" value="Genomic_DNA"/>
</dbReference>
<keyword evidence="3" id="KW-1185">Reference proteome</keyword>
<protein>
    <submittedName>
        <fullName evidence="2">Uncharacterized protein</fullName>
    </submittedName>
</protein>
<accession>A0A6N6VEY0</accession>